<sequence>MQNYIFYIELIGIVAFAISGALEGIKNRMDFLGVVILGIVTATGGGVIRDLILGINPPLSFRSGLNIYISIITSVIVFVVALFNDKVNKRTVHKVFEDALVYTDAVGLGVFTVTGMQIAYSVSYEYSAILYIFVGLISGVGGGVIRDLLTDNVPYIMDRHVYASASIAGGFVFHQLQWQTIIHDVISIPVCIIIIVIIRVFAYKKKWNLPKATRIID</sequence>
<comment type="caution">
    <text evidence="9">The sequence shown here is derived from an EMBL/GenBank/DDBJ whole genome shotgun (WGS) entry which is preliminary data.</text>
</comment>
<feature type="domain" description="Glycine transporter" evidence="8">
    <location>
        <begin position="7"/>
        <end position="80"/>
    </location>
</feature>
<dbReference type="GeneID" id="97030598"/>
<evidence type="ECO:0000259" key="8">
    <source>
        <dbReference type="Pfam" id="PF03458"/>
    </source>
</evidence>
<dbReference type="PANTHER" id="PTHR30506">
    <property type="entry name" value="INNER MEMBRANE PROTEIN"/>
    <property type="match status" value="1"/>
</dbReference>
<keyword evidence="4 7" id="KW-0812">Transmembrane</keyword>
<accession>A0A4R9C2Y0</accession>
<comment type="subcellular location">
    <subcellularLocation>
        <location evidence="1">Cell membrane</location>
        <topology evidence="1">Multi-pass membrane protein</topology>
    </subcellularLocation>
</comment>
<gene>
    <name evidence="9" type="ORF">EQF91_00880</name>
</gene>
<evidence type="ECO:0000256" key="7">
    <source>
        <dbReference type="SAM" id="Phobius"/>
    </source>
</evidence>
<feature type="transmembrane region" description="Helical" evidence="7">
    <location>
        <begin position="67"/>
        <end position="87"/>
    </location>
</feature>
<dbReference type="GO" id="GO:0005886">
    <property type="term" value="C:plasma membrane"/>
    <property type="evidence" value="ECO:0007669"/>
    <property type="project" value="UniProtKB-SubCell"/>
</dbReference>
<name>A0A4R9C2Y0_9FIRM</name>
<evidence type="ECO:0000313" key="10">
    <source>
        <dbReference type="Proteomes" id="UP000297454"/>
    </source>
</evidence>
<evidence type="ECO:0000256" key="5">
    <source>
        <dbReference type="ARBA" id="ARBA00022989"/>
    </source>
</evidence>
<dbReference type="InterPro" id="IPR005115">
    <property type="entry name" value="Gly_transporter"/>
</dbReference>
<keyword evidence="3" id="KW-1003">Cell membrane</keyword>
<dbReference type="OrthoDB" id="9791874at2"/>
<evidence type="ECO:0000256" key="4">
    <source>
        <dbReference type="ARBA" id="ARBA00022692"/>
    </source>
</evidence>
<proteinExistence type="inferred from homology"/>
<dbReference type="AlphaFoldDB" id="A0A4R9C2Y0"/>
<evidence type="ECO:0000313" key="9">
    <source>
        <dbReference type="EMBL" id="TFF67505.1"/>
    </source>
</evidence>
<keyword evidence="6 7" id="KW-0472">Membrane</keyword>
<evidence type="ECO:0000256" key="3">
    <source>
        <dbReference type="ARBA" id="ARBA00022475"/>
    </source>
</evidence>
<comment type="similarity">
    <text evidence="2">Belongs to the UPF0126 family.</text>
</comment>
<evidence type="ECO:0000256" key="2">
    <source>
        <dbReference type="ARBA" id="ARBA00008193"/>
    </source>
</evidence>
<feature type="domain" description="Glycine transporter" evidence="8">
    <location>
        <begin position="102"/>
        <end position="174"/>
    </location>
</feature>
<evidence type="ECO:0000256" key="1">
    <source>
        <dbReference type="ARBA" id="ARBA00004651"/>
    </source>
</evidence>
<keyword evidence="5 7" id="KW-1133">Transmembrane helix</keyword>
<feature type="transmembrane region" description="Helical" evidence="7">
    <location>
        <begin position="32"/>
        <end position="55"/>
    </location>
</feature>
<feature type="transmembrane region" description="Helical" evidence="7">
    <location>
        <begin position="6"/>
        <end position="25"/>
    </location>
</feature>
<dbReference type="RefSeq" id="WP_134710564.1">
    <property type="nucleotide sequence ID" value="NZ_CP119081.1"/>
</dbReference>
<feature type="transmembrane region" description="Helical" evidence="7">
    <location>
        <begin position="128"/>
        <end position="149"/>
    </location>
</feature>
<protein>
    <submittedName>
        <fullName evidence="9">Trimeric intracellular cation channel family protein</fullName>
    </submittedName>
</protein>
<dbReference type="Proteomes" id="UP000297454">
    <property type="component" value="Unassembled WGS sequence"/>
</dbReference>
<organism evidence="9 10">
    <name type="scientific">Helcococcus ovis</name>
    <dbReference type="NCBI Taxonomy" id="72026"/>
    <lineage>
        <taxon>Bacteria</taxon>
        <taxon>Bacillati</taxon>
        <taxon>Bacillota</taxon>
        <taxon>Tissierellia</taxon>
        <taxon>Tissierellales</taxon>
        <taxon>Peptoniphilaceae</taxon>
        <taxon>Helcococcus</taxon>
    </lineage>
</organism>
<reference evidence="9 10" key="1">
    <citation type="submission" date="2019-01" db="EMBL/GenBank/DDBJ databases">
        <title>Draft Genome Sequences of Helcococcus ovis Strains Isolated from the Uterus and Vagina of Dairy Cows with Metritis.</title>
        <authorList>
            <person name="Cunha F."/>
            <person name="Jeon S.J."/>
            <person name="Kutzer P."/>
            <person name="Galvao K.N."/>
        </authorList>
    </citation>
    <scope>NUCLEOTIDE SEQUENCE [LARGE SCALE GENOMIC DNA]</scope>
    <source>
        <strain evidence="9 10">KG-37</strain>
    </source>
</reference>
<keyword evidence="10" id="KW-1185">Reference proteome</keyword>
<dbReference type="EMBL" id="SCFR01000002">
    <property type="protein sequence ID" value="TFF67505.1"/>
    <property type="molecule type" value="Genomic_DNA"/>
</dbReference>
<evidence type="ECO:0000256" key="6">
    <source>
        <dbReference type="ARBA" id="ARBA00023136"/>
    </source>
</evidence>
<dbReference type="Pfam" id="PF03458">
    <property type="entry name" value="Gly_transporter"/>
    <property type="match status" value="2"/>
</dbReference>
<feature type="transmembrane region" description="Helical" evidence="7">
    <location>
        <begin position="185"/>
        <end position="202"/>
    </location>
</feature>
<dbReference type="PANTHER" id="PTHR30506:SF3">
    <property type="entry name" value="UPF0126 INNER MEMBRANE PROTEIN YADS-RELATED"/>
    <property type="match status" value="1"/>
</dbReference>